<gene>
    <name evidence="1" type="ORF">JOF47_002544</name>
</gene>
<name>A0ABS4XF58_9MICC</name>
<organism evidence="1 2">
    <name type="scientific">Paeniglutamicibacter kerguelensis</name>
    <dbReference type="NCBI Taxonomy" id="254788"/>
    <lineage>
        <taxon>Bacteria</taxon>
        <taxon>Bacillati</taxon>
        <taxon>Actinomycetota</taxon>
        <taxon>Actinomycetes</taxon>
        <taxon>Micrococcales</taxon>
        <taxon>Micrococcaceae</taxon>
        <taxon>Paeniglutamicibacter</taxon>
    </lineage>
</organism>
<reference evidence="1 2" key="1">
    <citation type="submission" date="2021-03" db="EMBL/GenBank/DDBJ databases">
        <title>Sequencing the genomes of 1000 actinobacteria strains.</title>
        <authorList>
            <person name="Klenk H.-P."/>
        </authorList>
    </citation>
    <scope>NUCLEOTIDE SEQUENCE [LARGE SCALE GENOMIC DNA]</scope>
    <source>
        <strain evidence="1 2">DSM 15797</strain>
    </source>
</reference>
<dbReference type="EMBL" id="JAGIOF010000001">
    <property type="protein sequence ID" value="MBP2387033.1"/>
    <property type="molecule type" value="Genomic_DNA"/>
</dbReference>
<comment type="caution">
    <text evidence="1">The sequence shown here is derived from an EMBL/GenBank/DDBJ whole genome shotgun (WGS) entry which is preliminary data.</text>
</comment>
<sequence>MIEMNDLPASYVEYLLSLEEHHAAMVLPVMRESVAEGTHGVHVRGLGGHSEQAYVDETVPFGHVKVTVT</sequence>
<evidence type="ECO:0000313" key="1">
    <source>
        <dbReference type="EMBL" id="MBP2387033.1"/>
    </source>
</evidence>
<proteinExistence type="predicted"/>
<protein>
    <submittedName>
        <fullName evidence="1">Uncharacterized protein</fullName>
    </submittedName>
</protein>
<dbReference type="RefSeq" id="WP_245356354.1">
    <property type="nucleotide sequence ID" value="NZ_BAAAJY010000005.1"/>
</dbReference>
<accession>A0ABS4XF58</accession>
<keyword evidence="2" id="KW-1185">Reference proteome</keyword>
<dbReference type="Proteomes" id="UP001296993">
    <property type="component" value="Unassembled WGS sequence"/>
</dbReference>
<evidence type="ECO:0000313" key="2">
    <source>
        <dbReference type="Proteomes" id="UP001296993"/>
    </source>
</evidence>